<dbReference type="PANTHER" id="PTHR42716">
    <property type="entry name" value="L-ASPARTATE OXIDASE"/>
    <property type="match status" value="1"/>
</dbReference>
<accession>A0A6J4TY26</accession>
<dbReference type="GO" id="GO:0034628">
    <property type="term" value="P:'de novo' NAD+ biosynthetic process from L-aspartate"/>
    <property type="evidence" value="ECO:0007669"/>
    <property type="project" value="TreeGrafter"/>
</dbReference>
<dbReference type="Pfam" id="PF00890">
    <property type="entry name" value="FAD_binding_2"/>
    <property type="match status" value="1"/>
</dbReference>
<comment type="pathway">
    <text evidence="2 11">Cofactor biosynthesis; NAD(+) biosynthesis; iminoaspartate from L-aspartate (oxidase route): step 1/1.</text>
</comment>
<protein>
    <recommendedName>
        <fullName evidence="4 10">L-aspartate oxidase</fullName>
        <ecNumber evidence="4 10">1.4.3.16</ecNumber>
    </recommendedName>
</protein>
<comment type="subcellular location">
    <subcellularLocation>
        <location evidence="11">Cytoplasm</location>
    </subcellularLocation>
</comment>
<dbReference type="InterPro" id="IPR015939">
    <property type="entry name" value="Fum_Rdtase/Succ_DH_flav-like_C"/>
</dbReference>
<dbReference type="UniPathway" id="UPA00253">
    <property type="reaction ID" value="UER00326"/>
</dbReference>
<proteinExistence type="inferred from homology"/>
<dbReference type="GO" id="GO:0008734">
    <property type="term" value="F:L-aspartate oxidase activity"/>
    <property type="evidence" value="ECO:0007669"/>
    <property type="project" value="UniProtKB-UniRule"/>
</dbReference>
<dbReference type="EMBL" id="CADCWE010000084">
    <property type="protein sequence ID" value="CAA9535469.1"/>
    <property type="molecule type" value="Genomic_DNA"/>
</dbReference>
<dbReference type="Pfam" id="PF02910">
    <property type="entry name" value="Succ_DH_flav_C"/>
    <property type="match status" value="1"/>
</dbReference>
<dbReference type="InterPro" id="IPR036188">
    <property type="entry name" value="FAD/NAD-bd_sf"/>
</dbReference>
<evidence type="ECO:0000256" key="2">
    <source>
        <dbReference type="ARBA" id="ARBA00004950"/>
    </source>
</evidence>
<feature type="domain" description="Fumarate reductase/succinate dehydrogenase flavoprotein-like C-terminal" evidence="13">
    <location>
        <begin position="457"/>
        <end position="537"/>
    </location>
</feature>
<evidence type="ECO:0000256" key="11">
    <source>
        <dbReference type="RuleBase" id="RU362049"/>
    </source>
</evidence>
<dbReference type="EC" id="1.4.3.16" evidence="4 10"/>
<organism evidence="14">
    <name type="scientific">uncultured Thermomicrobiales bacterium</name>
    <dbReference type="NCBI Taxonomy" id="1645740"/>
    <lineage>
        <taxon>Bacteria</taxon>
        <taxon>Pseudomonadati</taxon>
        <taxon>Thermomicrobiota</taxon>
        <taxon>Thermomicrobia</taxon>
        <taxon>Thermomicrobiales</taxon>
        <taxon>environmental samples</taxon>
    </lineage>
</organism>
<evidence type="ECO:0000256" key="8">
    <source>
        <dbReference type="ARBA" id="ARBA00023002"/>
    </source>
</evidence>
<keyword evidence="5 11" id="KW-0285">Flavoprotein</keyword>
<dbReference type="InterPro" id="IPR003953">
    <property type="entry name" value="FAD-dep_OxRdtase_2_FAD-bd"/>
</dbReference>
<evidence type="ECO:0000256" key="9">
    <source>
        <dbReference type="ARBA" id="ARBA00048305"/>
    </source>
</evidence>
<sequence length="560" mass="57191">MNTPPILTAGGPGIPASLLRPTLPDPAQPRARYDAVVVGAGVAGLAFALRLPEGTRIALLTKGALGESNTRYAQGGLAAAVGPDDDPALHEADTLAAGAGLCDADAVRRLVEGGPAAVEWLLAMGTRFDRDPDGTLALGREAAHGRRRVLHAGGDATGAEIERALVAKVRERPAITVLERAYAVDLVQDGGRCTGLVAELGAASEPVVLRAPVVVLAAGGAGQLWATTSNPLGATADGLAMALRAGVAVADLEFAQFHPTVLRLPDDEPFLVSEAVRGEGAFLRDADGERFMPAAHPLAELAPRDVVARAIQRQMGLDGADHVALDLAHLDPDAMRARFPTIAAALRRRGLDLATDRIPVAPAAHYFMGGVVASPEGRTSLPGLLAIGEAACTGVHGANRLASNSLLEGLVFGMAAADAFEGSRVWGLGSGDGVVEPWSAPKSGTLPPNPSAAVALRSRVQRAMSRHVAVVRDAAGLAAAGAEIAAVAAAAAAMPGDGRAVHGLRSMALAASAVVAAAYRREESRGGHFRLDFPDSDPALGGRHLLFGGGEDGWRYGGLG</sequence>
<evidence type="ECO:0000259" key="13">
    <source>
        <dbReference type="Pfam" id="PF02910"/>
    </source>
</evidence>
<comment type="function">
    <text evidence="11">Catalyzes the oxidation of L-aspartate to iminoaspartate.</text>
</comment>
<dbReference type="InterPro" id="IPR037099">
    <property type="entry name" value="Fum_R/Succ_DH_flav-like_C_sf"/>
</dbReference>
<evidence type="ECO:0000259" key="12">
    <source>
        <dbReference type="Pfam" id="PF00890"/>
    </source>
</evidence>
<dbReference type="FunFam" id="3.90.700.10:FF:000002">
    <property type="entry name" value="L-aspartate oxidase"/>
    <property type="match status" value="1"/>
</dbReference>
<feature type="domain" description="FAD-dependent oxidoreductase 2 FAD-binding" evidence="12">
    <location>
        <begin position="34"/>
        <end position="406"/>
    </location>
</feature>
<dbReference type="NCBIfam" id="TIGR00551">
    <property type="entry name" value="nadB"/>
    <property type="match status" value="1"/>
</dbReference>
<dbReference type="SUPFAM" id="SSF46977">
    <property type="entry name" value="Succinate dehydrogenase/fumarate reductase flavoprotein C-terminal domain"/>
    <property type="match status" value="1"/>
</dbReference>
<dbReference type="InterPro" id="IPR027477">
    <property type="entry name" value="Succ_DH/fumarate_Rdtase_cat_sf"/>
</dbReference>
<evidence type="ECO:0000256" key="5">
    <source>
        <dbReference type="ARBA" id="ARBA00022630"/>
    </source>
</evidence>
<keyword evidence="6 11" id="KW-0662">Pyridine nucleotide biosynthesis</keyword>
<dbReference type="GO" id="GO:0005737">
    <property type="term" value="C:cytoplasm"/>
    <property type="evidence" value="ECO:0007669"/>
    <property type="project" value="UniProtKB-SubCell"/>
</dbReference>
<comment type="cofactor">
    <cofactor evidence="1 11">
        <name>FAD</name>
        <dbReference type="ChEBI" id="CHEBI:57692"/>
    </cofactor>
</comment>
<evidence type="ECO:0000313" key="14">
    <source>
        <dbReference type="EMBL" id="CAA9535469.1"/>
    </source>
</evidence>
<comment type="similarity">
    <text evidence="3 11">Belongs to the FAD-dependent oxidoreductase 2 family. NadB subfamily.</text>
</comment>
<keyword evidence="8 11" id="KW-0560">Oxidoreductase</keyword>
<keyword evidence="7 11" id="KW-0274">FAD</keyword>
<dbReference type="SUPFAM" id="SSF51905">
    <property type="entry name" value="FAD/NAD(P)-binding domain"/>
    <property type="match status" value="1"/>
</dbReference>
<reference evidence="14" key="1">
    <citation type="submission" date="2020-02" db="EMBL/GenBank/DDBJ databases">
        <authorList>
            <person name="Meier V. D."/>
        </authorList>
    </citation>
    <scope>NUCLEOTIDE SEQUENCE</scope>
    <source>
        <strain evidence="14">AVDCRST_MAG73</strain>
    </source>
</reference>
<dbReference type="Gene3D" id="1.20.58.100">
    <property type="entry name" value="Fumarate reductase/succinate dehydrogenase flavoprotein-like, C-terminal domain"/>
    <property type="match status" value="1"/>
</dbReference>
<dbReference type="PANTHER" id="PTHR42716:SF2">
    <property type="entry name" value="L-ASPARTATE OXIDASE, CHLOROPLASTIC"/>
    <property type="match status" value="1"/>
</dbReference>
<dbReference type="SUPFAM" id="SSF56425">
    <property type="entry name" value="Succinate dehydrogenase/fumarate reductase flavoprotein, catalytic domain"/>
    <property type="match status" value="1"/>
</dbReference>
<gene>
    <name evidence="14" type="ORF">AVDCRST_MAG73-1347</name>
</gene>
<dbReference type="PRINTS" id="PR00368">
    <property type="entry name" value="FADPNR"/>
</dbReference>
<evidence type="ECO:0000256" key="6">
    <source>
        <dbReference type="ARBA" id="ARBA00022642"/>
    </source>
</evidence>
<dbReference type="AlphaFoldDB" id="A0A6J4TY26"/>
<evidence type="ECO:0000256" key="10">
    <source>
        <dbReference type="NCBIfam" id="TIGR00551"/>
    </source>
</evidence>
<dbReference type="Gene3D" id="3.90.700.10">
    <property type="entry name" value="Succinate dehydrogenase/fumarate reductase flavoprotein, catalytic domain"/>
    <property type="match status" value="1"/>
</dbReference>
<comment type="catalytic activity">
    <reaction evidence="9">
        <text>L-aspartate + O2 = iminosuccinate + H2O2</text>
        <dbReference type="Rhea" id="RHEA:25876"/>
        <dbReference type="ChEBI" id="CHEBI:15379"/>
        <dbReference type="ChEBI" id="CHEBI:16240"/>
        <dbReference type="ChEBI" id="CHEBI:29991"/>
        <dbReference type="ChEBI" id="CHEBI:77875"/>
        <dbReference type="EC" id="1.4.3.16"/>
    </reaction>
    <physiologicalReaction direction="left-to-right" evidence="9">
        <dbReference type="Rhea" id="RHEA:25877"/>
    </physiologicalReaction>
</comment>
<evidence type="ECO:0000256" key="3">
    <source>
        <dbReference type="ARBA" id="ARBA00008562"/>
    </source>
</evidence>
<name>A0A6J4TY26_9BACT</name>
<evidence type="ECO:0000256" key="1">
    <source>
        <dbReference type="ARBA" id="ARBA00001974"/>
    </source>
</evidence>
<evidence type="ECO:0000256" key="7">
    <source>
        <dbReference type="ARBA" id="ARBA00022827"/>
    </source>
</evidence>
<dbReference type="Gene3D" id="3.50.50.60">
    <property type="entry name" value="FAD/NAD(P)-binding domain"/>
    <property type="match status" value="1"/>
</dbReference>
<dbReference type="InterPro" id="IPR005288">
    <property type="entry name" value="NadB"/>
</dbReference>
<evidence type="ECO:0000256" key="4">
    <source>
        <dbReference type="ARBA" id="ARBA00012173"/>
    </source>
</evidence>